<dbReference type="InterPro" id="IPR004360">
    <property type="entry name" value="Glyas_Fos-R_dOase_dom"/>
</dbReference>
<dbReference type="Pfam" id="PF00903">
    <property type="entry name" value="Glyoxalase"/>
    <property type="match status" value="1"/>
</dbReference>
<keyword evidence="2" id="KW-0223">Dioxygenase</keyword>
<dbReference type="EMBL" id="QXDL01000387">
    <property type="protein sequence ID" value="RIH74834.1"/>
    <property type="molecule type" value="Genomic_DNA"/>
</dbReference>
<reference evidence="2 3" key="1">
    <citation type="submission" date="2018-08" db="EMBL/GenBank/DDBJ databases">
        <title>Meiothermus terrae DSM 26712 genome sequencing project.</title>
        <authorList>
            <person name="Da Costa M.S."/>
            <person name="Albuquerque L."/>
            <person name="Raposo P."/>
            <person name="Froufe H.J.C."/>
            <person name="Barroso C.S."/>
            <person name="Egas C."/>
        </authorList>
    </citation>
    <scope>NUCLEOTIDE SEQUENCE [LARGE SCALE GENOMIC DNA]</scope>
    <source>
        <strain evidence="2 3">DSM 26712</strain>
    </source>
</reference>
<gene>
    <name evidence="2" type="ORF">Mterra_04036</name>
</gene>
<organism evidence="2 3">
    <name type="scientific">Calidithermus terrae</name>
    <dbReference type="NCBI Taxonomy" id="1408545"/>
    <lineage>
        <taxon>Bacteria</taxon>
        <taxon>Thermotogati</taxon>
        <taxon>Deinococcota</taxon>
        <taxon>Deinococci</taxon>
        <taxon>Thermales</taxon>
        <taxon>Thermaceae</taxon>
        <taxon>Calidithermus</taxon>
    </lineage>
</organism>
<keyword evidence="2" id="KW-0560">Oxidoreductase</keyword>
<proteinExistence type="predicted"/>
<dbReference type="GO" id="GO:0051213">
    <property type="term" value="F:dioxygenase activity"/>
    <property type="evidence" value="ECO:0007669"/>
    <property type="project" value="UniProtKB-KW"/>
</dbReference>
<keyword evidence="3" id="KW-1185">Reference proteome</keyword>
<accession>A0A399DRB4</accession>
<dbReference type="AlphaFoldDB" id="A0A399DRB4"/>
<comment type="caution">
    <text evidence="2">The sequence shown here is derived from an EMBL/GenBank/DDBJ whole genome shotgun (WGS) entry which is preliminary data.</text>
</comment>
<dbReference type="PROSITE" id="PS51819">
    <property type="entry name" value="VOC"/>
    <property type="match status" value="1"/>
</dbReference>
<dbReference type="SUPFAM" id="SSF54593">
    <property type="entry name" value="Glyoxalase/Bleomycin resistance protein/Dihydroxybiphenyl dioxygenase"/>
    <property type="match status" value="1"/>
</dbReference>
<dbReference type="Proteomes" id="UP000265715">
    <property type="component" value="Unassembled WGS sequence"/>
</dbReference>
<sequence>MTKELATKSAEAMGYKSGVTIALDVSDLQRSIAWYRDVLGFKVQYVLPELGWCELETATKDTTIGLSEVQEVKLGNCTPVFAVADIEKARGHLEAHQVRFDGPTREVGGMVKLATFYDPDGNSYMLSQSLPQQ</sequence>
<evidence type="ECO:0000313" key="3">
    <source>
        <dbReference type="Proteomes" id="UP000265715"/>
    </source>
</evidence>
<dbReference type="CDD" id="cd06587">
    <property type="entry name" value="VOC"/>
    <property type="match status" value="1"/>
</dbReference>
<dbReference type="RefSeq" id="WP_218022998.1">
    <property type="nucleotide sequence ID" value="NZ_QXDL01000387.1"/>
</dbReference>
<evidence type="ECO:0000259" key="1">
    <source>
        <dbReference type="PROSITE" id="PS51819"/>
    </source>
</evidence>
<name>A0A399DRB4_9DEIN</name>
<feature type="domain" description="VOC" evidence="1">
    <location>
        <begin position="17"/>
        <end position="129"/>
    </location>
</feature>
<evidence type="ECO:0000313" key="2">
    <source>
        <dbReference type="EMBL" id="RIH74834.1"/>
    </source>
</evidence>
<dbReference type="InterPro" id="IPR029068">
    <property type="entry name" value="Glyas_Bleomycin-R_OHBP_Dase"/>
</dbReference>
<dbReference type="Gene3D" id="3.10.180.10">
    <property type="entry name" value="2,3-Dihydroxybiphenyl 1,2-Dioxygenase, domain 1"/>
    <property type="match status" value="1"/>
</dbReference>
<protein>
    <submittedName>
        <fullName evidence="2">Glyoxalase/Bleomycin resistance protein/Dioxygenase superfamily protein</fullName>
    </submittedName>
</protein>
<dbReference type="InterPro" id="IPR037523">
    <property type="entry name" value="VOC_core"/>
</dbReference>